<dbReference type="EMBL" id="JAJSOF020000037">
    <property type="protein sequence ID" value="KAJ4428568.1"/>
    <property type="molecule type" value="Genomic_DNA"/>
</dbReference>
<proteinExistence type="predicted"/>
<organism evidence="1 2">
    <name type="scientific">Periplaneta americana</name>
    <name type="common">American cockroach</name>
    <name type="synonym">Blatta americana</name>
    <dbReference type="NCBI Taxonomy" id="6978"/>
    <lineage>
        <taxon>Eukaryota</taxon>
        <taxon>Metazoa</taxon>
        <taxon>Ecdysozoa</taxon>
        <taxon>Arthropoda</taxon>
        <taxon>Hexapoda</taxon>
        <taxon>Insecta</taxon>
        <taxon>Pterygota</taxon>
        <taxon>Neoptera</taxon>
        <taxon>Polyneoptera</taxon>
        <taxon>Dictyoptera</taxon>
        <taxon>Blattodea</taxon>
        <taxon>Blattoidea</taxon>
        <taxon>Blattidae</taxon>
        <taxon>Blattinae</taxon>
        <taxon>Periplaneta</taxon>
    </lineage>
</organism>
<dbReference type="Proteomes" id="UP001148838">
    <property type="component" value="Unassembled WGS sequence"/>
</dbReference>
<keyword evidence="2" id="KW-1185">Reference proteome</keyword>
<sequence length="199" mass="22319">MMNNKMFYEENVQTSVSPVGSTIARPSPLVVAARLLERLVYELPGIKWCALCIPYGSSRYRFLCAPPPNSPPAYNYIIPLPFRACLTSVSRAIMSPVETPKCIALPLTTNDHITRGPSSLAASCRFYIEPRKETEMIMKEYEVNPRSNAESYSAILLQLVEEKPRKKTSTRCPQTSQQYDLCQVVPSKIKTVVIQDAAK</sequence>
<reference evidence="1 2" key="1">
    <citation type="journal article" date="2022" name="Allergy">
        <title>Genome assembly and annotation of Periplaneta americana reveal a comprehensive cockroach allergen profile.</title>
        <authorList>
            <person name="Wang L."/>
            <person name="Xiong Q."/>
            <person name="Saelim N."/>
            <person name="Wang L."/>
            <person name="Nong W."/>
            <person name="Wan A.T."/>
            <person name="Shi M."/>
            <person name="Liu X."/>
            <person name="Cao Q."/>
            <person name="Hui J.H.L."/>
            <person name="Sookrung N."/>
            <person name="Leung T.F."/>
            <person name="Tungtrongchitr A."/>
            <person name="Tsui S.K.W."/>
        </authorList>
    </citation>
    <scope>NUCLEOTIDE SEQUENCE [LARGE SCALE GENOMIC DNA]</scope>
    <source>
        <strain evidence="1">PWHHKU_190912</strain>
    </source>
</reference>
<name>A0ABQ8S3R4_PERAM</name>
<comment type="caution">
    <text evidence="1">The sequence shown here is derived from an EMBL/GenBank/DDBJ whole genome shotgun (WGS) entry which is preliminary data.</text>
</comment>
<evidence type="ECO:0000313" key="2">
    <source>
        <dbReference type="Proteomes" id="UP001148838"/>
    </source>
</evidence>
<protein>
    <submittedName>
        <fullName evidence="1">Uncharacterized protein</fullName>
    </submittedName>
</protein>
<accession>A0ABQ8S3R4</accession>
<gene>
    <name evidence="1" type="ORF">ANN_24612</name>
</gene>
<evidence type="ECO:0000313" key="1">
    <source>
        <dbReference type="EMBL" id="KAJ4428568.1"/>
    </source>
</evidence>